<sequence length="135" mass="13843">MRVRKTLGAMAVAVVAAAGVSTTAGPAGASSQAATASTSTASTSTASTSTASTSARFYCRFGGRGKAPKNLTIYESTVLISNPVGGIPKGKVYNCDYGVTGSKYTMCGRTWNRWEYVSYNGKKGYIVAACAKPAS</sequence>
<feature type="chain" id="PRO_5020447784" description="SH3 domain-containing protein" evidence="2">
    <location>
        <begin position="30"/>
        <end position="135"/>
    </location>
</feature>
<protein>
    <recommendedName>
        <fullName evidence="5">SH3 domain-containing protein</fullName>
    </recommendedName>
</protein>
<dbReference type="Proteomes" id="UP000294543">
    <property type="component" value="Unassembled WGS sequence"/>
</dbReference>
<accession>A0A4R4WVG1</accession>
<evidence type="ECO:0000256" key="2">
    <source>
        <dbReference type="SAM" id="SignalP"/>
    </source>
</evidence>
<evidence type="ECO:0008006" key="5">
    <source>
        <dbReference type="Google" id="ProtNLM"/>
    </source>
</evidence>
<evidence type="ECO:0000313" key="4">
    <source>
        <dbReference type="Proteomes" id="UP000294543"/>
    </source>
</evidence>
<dbReference type="EMBL" id="SMKP01000033">
    <property type="protein sequence ID" value="TDD21622.1"/>
    <property type="molecule type" value="Genomic_DNA"/>
</dbReference>
<keyword evidence="4" id="KW-1185">Reference proteome</keyword>
<proteinExistence type="predicted"/>
<evidence type="ECO:0000256" key="1">
    <source>
        <dbReference type="SAM" id="MobiDB-lite"/>
    </source>
</evidence>
<feature type="region of interest" description="Disordered" evidence="1">
    <location>
        <begin position="23"/>
        <end position="46"/>
    </location>
</feature>
<evidence type="ECO:0000313" key="3">
    <source>
        <dbReference type="EMBL" id="TDD21622.1"/>
    </source>
</evidence>
<keyword evidence="2" id="KW-0732">Signal</keyword>
<organism evidence="3 4">
    <name type="scientific">Nonomuraea diastatica</name>
    <dbReference type="NCBI Taxonomy" id="1848329"/>
    <lineage>
        <taxon>Bacteria</taxon>
        <taxon>Bacillati</taxon>
        <taxon>Actinomycetota</taxon>
        <taxon>Actinomycetes</taxon>
        <taxon>Streptosporangiales</taxon>
        <taxon>Streptosporangiaceae</taxon>
        <taxon>Nonomuraea</taxon>
    </lineage>
</organism>
<dbReference type="OrthoDB" id="4294752at2"/>
<feature type="signal peptide" evidence="2">
    <location>
        <begin position="1"/>
        <end position="29"/>
    </location>
</feature>
<dbReference type="AlphaFoldDB" id="A0A4R4WVG1"/>
<reference evidence="3 4" key="1">
    <citation type="submission" date="2019-03" db="EMBL/GenBank/DDBJ databases">
        <title>Draft genome sequences of novel Actinobacteria.</title>
        <authorList>
            <person name="Sahin N."/>
            <person name="Ay H."/>
            <person name="Saygin H."/>
        </authorList>
    </citation>
    <scope>NUCLEOTIDE SEQUENCE [LARGE SCALE GENOMIC DNA]</scope>
    <source>
        <strain evidence="3 4">KC712</strain>
    </source>
</reference>
<dbReference type="RefSeq" id="WP_132508703.1">
    <property type="nucleotide sequence ID" value="NZ_SMKP01000033.1"/>
</dbReference>
<comment type="caution">
    <text evidence="3">The sequence shown here is derived from an EMBL/GenBank/DDBJ whole genome shotgun (WGS) entry which is preliminary data.</text>
</comment>
<gene>
    <name evidence="3" type="ORF">E1294_14445</name>
</gene>
<name>A0A4R4WVG1_9ACTN</name>